<comment type="function">
    <text evidence="4 5">Associates with the EF-Tu.GDP complex and induces the exchange of GDP to GTP. It remains bound to the aminoacyl-tRNA.EF-Tu.GTP complex up to the GTP hydrolysis stage on the ribosome.</text>
</comment>
<organism evidence="7 8">
    <name type="scientific">Salix dunnii</name>
    <dbReference type="NCBI Taxonomy" id="1413687"/>
    <lineage>
        <taxon>Eukaryota</taxon>
        <taxon>Viridiplantae</taxon>
        <taxon>Streptophyta</taxon>
        <taxon>Embryophyta</taxon>
        <taxon>Tracheophyta</taxon>
        <taxon>Spermatophyta</taxon>
        <taxon>Magnoliopsida</taxon>
        <taxon>eudicotyledons</taxon>
        <taxon>Gunneridae</taxon>
        <taxon>Pentapetalae</taxon>
        <taxon>rosids</taxon>
        <taxon>fabids</taxon>
        <taxon>Malpighiales</taxon>
        <taxon>Salicaceae</taxon>
        <taxon>Saliceae</taxon>
        <taxon>Salix</taxon>
    </lineage>
</organism>
<evidence type="ECO:0000256" key="4">
    <source>
        <dbReference type="HAMAP-Rule" id="MF_03135"/>
    </source>
</evidence>
<dbReference type="GO" id="GO:0070125">
    <property type="term" value="P:mitochondrial translational elongation"/>
    <property type="evidence" value="ECO:0007669"/>
    <property type="project" value="TreeGrafter"/>
</dbReference>
<protein>
    <recommendedName>
        <fullName evidence="4">Elongation factor Ts, mitochondrial</fullName>
        <shortName evidence="4">EF-Ts</shortName>
        <shortName evidence="4">EF-TsMt</shortName>
    </recommendedName>
</protein>
<reference evidence="7 8" key="1">
    <citation type="submission" date="2020-10" db="EMBL/GenBank/DDBJ databases">
        <title>Plant Genome Project.</title>
        <authorList>
            <person name="Zhang R.-G."/>
        </authorList>
    </citation>
    <scope>NUCLEOTIDE SEQUENCE [LARGE SCALE GENOMIC DNA]</scope>
    <source>
        <strain evidence="7">FAFU-HL-1</strain>
        <tissue evidence="7">Leaf</tissue>
    </source>
</reference>
<evidence type="ECO:0000313" key="7">
    <source>
        <dbReference type="EMBL" id="KAF9669677.1"/>
    </source>
</evidence>
<comment type="caution">
    <text evidence="7">The sequence shown here is derived from an EMBL/GenBank/DDBJ whole genome shotgun (WGS) entry which is preliminary data.</text>
</comment>
<dbReference type="HAMAP" id="MF_00050">
    <property type="entry name" value="EF_Ts"/>
    <property type="match status" value="1"/>
</dbReference>
<comment type="subcellular location">
    <subcellularLocation>
        <location evidence="4">Mitochondrion</location>
    </subcellularLocation>
</comment>
<feature type="domain" description="Translation elongation factor EFTs/EF1B dimerisation" evidence="6">
    <location>
        <begin position="299"/>
        <end position="538"/>
    </location>
</feature>
<dbReference type="FunFam" id="3.30.479.20:FF:000012">
    <property type="entry name" value="Elongation factor Ts, mitochondrial"/>
    <property type="match status" value="1"/>
</dbReference>
<dbReference type="InterPro" id="IPR001816">
    <property type="entry name" value="Transl_elong_EFTs/EF1B"/>
</dbReference>
<evidence type="ECO:0000256" key="3">
    <source>
        <dbReference type="ARBA" id="ARBA00022917"/>
    </source>
</evidence>
<dbReference type="FunFam" id="1.10.286.20:FF:000001">
    <property type="entry name" value="Elongation factor Ts"/>
    <property type="match status" value="1"/>
</dbReference>
<dbReference type="NCBIfam" id="TIGR00116">
    <property type="entry name" value="tsf"/>
    <property type="match status" value="1"/>
</dbReference>
<proteinExistence type="inferred from homology"/>
<dbReference type="SUPFAM" id="SSF54713">
    <property type="entry name" value="Elongation factor Ts (EF-Ts), dimerisation domain"/>
    <property type="match status" value="2"/>
</dbReference>
<name>A0A835JEE8_9ROSI</name>
<dbReference type="GO" id="GO:0005739">
    <property type="term" value="C:mitochondrion"/>
    <property type="evidence" value="ECO:0007669"/>
    <property type="project" value="UniProtKB-SubCell"/>
</dbReference>
<gene>
    <name evidence="4" type="primary">EFTS</name>
    <name evidence="7" type="ORF">SADUNF_Sadunf14G0132200</name>
</gene>
<accession>A0A835JEE8</accession>
<dbReference type="AlphaFoldDB" id="A0A835JEE8"/>
<comment type="similarity">
    <text evidence="1 4 5">Belongs to the EF-Ts family.</text>
</comment>
<dbReference type="InterPro" id="IPR036402">
    <property type="entry name" value="EF-Ts_dimer_sf"/>
</dbReference>
<keyword evidence="4" id="KW-0496">Mitochondrion</keyword>
<keyword evidence="8" id="KW-1185">Reference proteome</keyword>
<dbReference type="SUPFAM" id="SSF46934">
    <property type="entry name" value="UBA-like"/>
    <property type="match status" value="1"/>
</dbReference>
<dbReference type="Gene3D" id="1.10.286.20">
    <property type="match status" value="1"/>
</dbReference>
<dbReference type="Gene3D" id="3.30.479.20">
    <property type="entry name" value="Elongation factor Ts, dimerisation domain"/>
    <property type="match status" value="2"/>
</dbReference>
<sequence>MERKKNGLFTVNDMPWREIGSLRLGPFIYGLGIGSLRLGPFIYGLGIGSLRLGPFIYGLGIGSLRLGPFIVEPEIHKQWPSPKQKRSPLLFCSEISRTQRIDRVESAAPPLPLQSSLLLLRPHFQFQVSVEMALCRNAKGPLSRMLATRPGVSYGQSYSTAATATPFYQSADDKTAFRYAFGVLSRQFSSQTPPAAAVQMNLIRQLRERTSAPIKDVKDSLVQCNWDIGKRMNERSWNYVILFRSLCGFEFGLWWVNACLHVEAAQTDLRKRGKALAMKKAGRTATEGLLALAQNEGKAAVIELNCETDFVARNEIFQYLALTLAKQALLVENGSQLVSGVHPVGLESLEELKLNLEHPKISGDTTVHNAITEVAAMMGENVRLRRGFVMSAPSPGVLSTYLHTSPQPGLGRIAGLLSLEIEDGNLPLDALQLVGSELAVHLVAAKPLFLTKESVSSDALESEREILKSQAESTGKSQMAIEKMVEGRLRKYYEEVVLVEQKFVMNDTMNVKTLLSNLSKEVGSPVKIGSFFRMEVGEGIQR</sequence>
<evidence type="ECO:0000256" key="1">
    <source>
        <dbReference type="ARBA" id="ARBA00005532"/>
    </source>
</evidence>
<evidence type="ECO:0000256" key="2">
    <source>
        <dbReference type="ARBA" id="ARBA00022768"/>
    </source>
</evidence>
<dbReference type="EMBL" id="JADGMS010000014">
    <property type="protein sequence ID" value="KAF9669677.1"/>
    <property type="molecule type" value="Genomic_DNA"/>
</dbReference>
<evidence type="ECO:0000313" key="8">
    <source>
        <dbReference type="Proteomes" id="UP000657918"/>
    </source>
</evidence>
<dbReference type="PANTHER" id="PTHR11741:SF0">
    <property type="entry name" value="ELONGATION FACTOR TS, MITOCHONDRIAL"/>
    <property type="match status" value="1"/>
</dbReference>
<keyword evidence="3 4" id="KW-0648">Protein biosynthesis</keyword>
<dbReference type="InterPro" id="IPR009060">
    <property type="entry name" value="UBA-like_sf"/>
</dbReference>
<evidence type="ECO:0000259" key="6">
    <source>
        <dbReference type="Pfam" id="PF00889"/>
    </source>
</evidence>
<evidence type="ECO:0000256" key="5">
    <source>
        <dbReference type="RuleBase" id="RU000642"/>
    </source>
</evidence>
<dbReference type="GO" id="GO:0003746">
    <property type="term" value="F:translation elongation factor activity"/>
    <property type="evidence" value="ECO:0007669"/>
    <property type="project" value="UniProtKB-UniRule"/>
</dbReference>
<dbReference type="PANTHER" id="PTHR11741">
    <property type="entry name" value="ELONGATION FACTOR TS"/>
    <property type="match status" value="1"/>
</dbReference>
<keyword evidence="2 4" id="KW-0251">Elongation factor</keyword>
<dbReference type="Proteomes" id="UP000657918">
    <property type="component" value="Unassembled WGS sequence"/>
</dbReference>
<dbReference type="PROSITE" id="PS01127">
    <property type="entry name" value="EF_TS_2"/>
    <property type="match status" value="1"/>
</dbReference>
<dbReference type="Pfam" id="PF00889">
    <property type="entry name" value="EF_TS"/>
    <property type="match status" value="1"/>
</dbReference>
<dbReference type="InterPro" id="IPR018101">
    <property type="entry name" value="Transl_elong_Ts_CS"/>
</dbReference>
<dbReference type="Gene3D" id="1.10.8.10">
    <property type="entry name" value="DNA helicase RuvA subunit, C-terminal domain"/>
    <property type="match status" value="1"/>
</dbReference>
<dbReference type="InterPro" id="IPR014039">
    <property type="entry name" value="Transl_elong_EFTs/EF1B_dimer"/>
</dbReference>
<dbReference type="OrthoDB" id="277235at2759"/>